<reference evidence="1 2" key="1">
    <citation type="journal article" date="2018" name="Microbiome">
        <title>Fine metagenomic profile of the Mediterranean stratified and mixed water columns revealed by assembly and recruitment.</title>
        <authorList>
            <person name="Haro-Moreno J.M."/>
            <person name="Lopez-Perez M."/>
            <person name="De La Torre J.R."/>
            <person name="Picazo A."/>
            <person name="Camacho A."/>
            <person name="Rodriguez-Valera F."/>
        </authorList>
    </citation>
    <scope>NUCLEOTIDE SEQUENCE [LARGE SCALE GENOMIC DNA]</scope>
    <source>
        <strain evidence="1">MED-G57</strain>
    </source>
</reference>
<name>A0A368DTM2_9PROT</name>
<evidence type="ECO:0000313" key="2">
    <source>
        <dbReference type="Proteomes" id="UP000253570"/>
    </source>
</evidence>
<gene>
    <name evidence="1" type="ORF">DBW71_00535</name>
</gene>
<protein>
    <submittedName>
        <fullName evidence="1">Uncharacterized protein</fullName>
    </submittedName>
</protein>
<proteinExistence type="predicted"/>
<evidence type="ECO:0000313" key="1">
    <source>
        <dbReference type="EMBL" id="RCL74666.1"/>
    </source>
</evidence>
<dbReference type="AlphaFoldDB" id="A0A368DTM2"/>
<sequence length="127" mass="14997">MSDKNLNNSLNFHNKFLDKGSQRMVLRDDSEDINELHKNISSFIYLVFSNSIYRFNKESKFEKSIEKKSFFNENEFISEIINNNEILYYSTEWSKSVVNLSEENLFSESYETSGTLTENNVISYLDI</sequence>
<dbReference type="EMBL" id="QOQD01000001">
    <property type="protein sequence ID" value="RCL74666.1"/>
    <property type="molecule type" value="Genomic_DNA"/>
</dbReference>
<organism evidence="1 2">
    <name type="scientific">PS1 clade bacterium</name>
    <dbReference type="NCBI Taxonomy" id="2175152"/>
    <lineage>
        <taxon>Bacteria</taxon>
        <taxon>Pseudomonadati</taxon>
        <taxon>Pseudomonadota</taxon>
        <taxon>Alphaproteobacteria</taxon>
        <taxon>PS1 clade</taxon>
    </lineage>
</organism>
<comment type="caution">
    <text evidence="1">The sequence shown here is derived from an EMBL/GenBank/DDBJ whole genome shotgun (WGS) entry which is preliminary data.</text>
</comment>
<accession>A0A368DTM2</accession>
<dbReference type="Proteomes" id="UP000253570">
    <property type="component" value="Unassembled WGS sequence"/>
</dbReference>